<reference evidence="7" key="1">
    <citation type="submission" date="2016-10" db="EMBL/GenBank/DDBJ databases">
        <authorList>
            <person name="Varghese N."/>
            <person name="Submissions S."/>
        </authorList>
    </citation>
    <scope>NUCLEOTIDE SEQUENCE [LARGE SCALE GENOMIC DNA]</scope>
    <source>
        <strain evidence="7">CGMCC 4.6825</strain>
    </source>
</reference>
<dbReference type="InterPro" id="IPR025559">
    <property type="entry name" value="Eis_dom"/>
</dbReference>
<proteinExistence type="inferred from homology"/>
<dbReference type="InterPro" id="IPR022902">
    <property type="entry name" value="NAcTrfase_Eis"/>
</dbReference>
<dbReference type="Pfam" id="PF13527">
    <property type="entry name" value="Acetyltransf_9"/>
    <property type="match status" value="1"/>
</dbReference>
<dbReference type="SUPFAM" id="SSF55718">
    <property type="entry name" value="SCP-like"/>
    <property type="match status" value="1"/>
</dbReference>
<dbReference type="InterPro" id="IPR051554">
    <property type="entry name" value="Acetyltransferase_Eis"/>
</dbReference>
<organism evidence="6 7">
    <name type="scientific">Streptomyces qinglanensis</name>
    <dbReference type="NCBI Taxonomy" id="943816"/>
    <lineage>
        <taxon>Bacteria</taxon>
        <taxon>Bacillati</taxon>
        <taxon>Actinomycetota</taxon>
        <taxon>Actinomycetes</taxon>
        <taxon>Kitasatosporales</taxon>
        <taxon>Streptomycetaceae</taxon>
        <taxon>Streptomyces</taxon>
    </lineage>
</organism>
<comment type="similarity">
    <text evidence="1 4">Belongs to the acetyltransferase Eis family.</text>
</comment>
<dbReference type="Pfam" id="PF13530">
    <property type="entry name" value="SCP2_2"/>
    <property type="match status" value="1"/>
</dbReference>
<dbReference type="GO" id="GO:0030649">
    <property type="term" value="P:aminoglycoside antibiotic catabolic process"/>
    <property type="evidence" value="ECO:0007669"/>
    <property type="project" value="TreeGrafter"/>
</dbReference>
<dbReference type="InterPro" id="IPR041380">
    <property type="entry name" value="Acetyltransf_17"/>
</dbReference>
<feature type="active site" description="Proton acceptor; via carboxylate" evidence="4">
    <location>
        <position position="419"/>
    </location>
</feature>
<dbReference type="Pfam" id="PF17668">
    <property type="entry name" value="Acetyltransf_17"/>
    <property type="match status" value="1"/>
</dbReference>
<dbReference type="EMBL" id="FOGO01000009">
    <property type="protein sequence ID" value="SES13344.1"/>
    <property type="molecule type" value="Genomic_DNA"/>
</dbReference>
<dbReference type="InterPro" id="IPR000182">
    <property type="entry name" value="GNAT_dom"/>
</dbReference>
<keyword evidence="3 4" id="KW-0012">Acyltransferase</keyword>
<feature type="binding site" evidence="4">
    <location>
        <begin position="102"/>
        <end position="107"/>
    </location>
    <ligand>
        <name>acetyl-CoA</name>
        <dbReference type="ChEBI" id="CHEBI:57288"/>
    </ligand>
</feature>
<protein>
    <submittedName>
        <fullName evidence="6">Predicted acetyltransferase</fullName>
    </submittedName>
</protein>
<dbReference type="InterPro" id="IPR036527">
    <property type="entry name" value="SCP2_sterol-bd_dom_sf"/>
</dbReference>
<keyword evidence="7" id="KW-1185">Reference proteome</keyword>
<dbReference type="CDD" id="cd04301">
    <property type="entry name" value="NAT_SF"/>
    <property type="match status" value="1"/>
</dbReference>
<dbReference type="NCBIfam" id="NF002367">
    <property type="entry name" value="PRK01346.1-4"/>
    <property type="match status" value="1"/>
</dbReference>
<dbReference type="PANTHER" id="PTHR37817">
    <property type="entry name" value="N-ACETYLTRANSFERASE EIS"/>
    <property type="match status" value="1"/>
</dbReference>
<dbReference type="PANTHER" id="PTHR37817:SF1">
    <property type="entry name" value="N-ACETYLTRANSFERASE EIS"/>
    <property type="match status" value="1"/>
</dbReference>
<dbReference type="SUPFAM" id="SSF55729">
    <property type="entry name" value="Acyl-CoA N-acyltransferases (Nat)"/>
    <property type="match status" value="1"/>
</dbReference>
<dbReference type="Proteomes" id="UP000182841">
    <property type="component" value="Unassembled WGS sequence"/>
</dbReference>
<dbReference type="InterPro" id="IPR016181">
    <property type="entry name" value="Acyl_CoA_acyltransferase"/>
</dbReference>
<dbReference type="PROSITE" id="PS51186">
    <property type="entry name" value="GNAT"/>
    <property type="match status" value="1"/>
</dbReference>
<feature type="binding site" evidence="4">
    <location>
        <begin position="94"/>
        <end position="96"/>
    </location>
    <ligand>
        <name>acetyl-CoA</name>
        <dbReference type="ChEBI" id="CHEBI:57288"/>
    </ligand>
</feature>
<dbReference type="Gene3D" id="3.40.630.30">
    <property type="match status" value="2"/>
</dbReference>
<comment type="caution">
    <text evidence="4">Lacks conserved residue(s) required for the propagation of feature annotation.</text>
</comment>
<gene>
    <name evidence="6" type="ORF">SAMN05421870_109186</name>
</gene>
<evidence type="ECO:0000313" key="6">
    <source>
        <dbReference type="EMBL" id="SES13344.1"/>
    </source>
</evidence>
<feature type="active site" description="Proton donor" evidence="4">
    <location>
        <position position="136"/>
    </location>
</feature>
<evidence type="ECO:0000256" key="1">
    <source>
        <dbReference type="ARBA" id="ARBA00009213"/>
    </source>
</evidence>
<evidence type="ECO:0000256" key="2">
    <source>
        <dbReference type="ARBA" id="ARBA00022679"/>
    </source>
</evidence>
<dbReference type="Gene3D" id="3.30.1050.10">
    <property type="entry name" value="SCP2 sterol-binding domain"/>
    <property type="match status" value="1"/>
</dbReference>
<accession>A0A1H9UW32</accession>
<keyword evidence="2 4" id="KW-0808">Transferase</keyword>
<feature type="domain" description="N-acetyltransferase" evidence="5">
    <location>
        <begin position="17"/>
        <end position="162"/>
    </location>
</feature>
<dbReference type="AlphaFoldDB" id="A0A1H9UW32"/>
<name>A0A1H9UW32_9ACTN</name>
<evidence type="ECO:0000256" key="4">
    <source>
        <dbReference type="HAMAP-Rule" id="MF_01812"/>
    </source>
</evidence>
<dbReference type="HAMAP" id="MF_01812">
    <property type="entry name" value="Eis"/>
    <property type="match status" value="1"/>
</dbReference>
<evidence type="ECO:0000313" key="7">
    <source>
        <dbReference type="Proteomes" id="UP000182841"/>
    </source>
</evidence>
<comment type="subunit">
    <text evidence="4">Homohexamer; trimer of dimers.</text>
</comment>
<evidence type="ECO:0000259" key="5">
    <source>
        <dbReference type="PROSITE" id="PS51186"/>
    </source>
</evidence>
<sequence length="419" mass="45394">MRGACSPRHARGMTATYPLRTIAAHEVDAWARMVTTTYGQDWQEGGLRNAATSLDPDRTIAAWDGREIVGGASVYGRVMTVPGGAVPVAGITLVAVLPTHRRRGILTSMMRRQLTGLHDTGGEPIAALNAAEAAIYSRFGYGLGSHVAEIRGDRRSMVLRPGTDLGDGTVRLLDRAEARPLLEKVYETVRGTAVGWVDRTEKYWEARLADGACARDGGTALRFAVHREPGGEATGYALYRSKAGVARVIEVAAASRQSYAALWRFLVDLDAHDGLVYDGAVDEPLKHLLTDPRAVRPTVTDNLWVRLVDIDRALTARRYATPLDVVLEVQDTFCPWNTGRHRLCADGDSVTCEPTRARPDLRLTSAELGAAYLGGTTLSELAAARRVEELRPGAVAAVSLAFRGERAPFHPSGWAFPAF</sequence>
<dbReference type="GO" id="GO:0034069">
    <property type="term" value="F:aminoglycoside N-acetyltransferase activity"/>
    <property type="evidence" value="ECO:0007669"/>
    <property type="project" value="TreeGrafter"/>
</dbReference>
<evidence type="ECO:0000256" key="3">
    <source>
        <dbReference type="ARBA" id="ARBA00023315"/>
    </source>
</evidence>